<evidence type="ECO:0000256" key="1">
    <source>
        <dbReference type="SAM" id="Coils"/>
    </source>
</evidence>
<keyword evidence="4" id="KW-1185">Reference proteome</keyword>
<sequence length="277" mass="30761">MVVKTEFGMIHSQLEGSHSGSNDGDEKSTCVDLFKHNVGINFCEKCAPIIPGVYRPQALMSTVHSRRAHHELTRQMQNKIAAQNIRDRRKAYAIYLTQGIETLTLDNMSRQKRIDDAKAKQQTLQQEYDMLAQELQRRQMEQSFTDAVMMFELSDADASDTCVESSDDEYFDTPSVANVSSPLLCQYTVDEIMANPITPLTPALAGVTVGSPGYIDTFDTLSTHSPTTSLTLDSSPLPPVSPIMSSQLSPYSYTDVGGLEEMELSSFSYSPYSLSER</sequence>
<dbReference type="AlphaFoldDB" id="A0A0L0G4Z3"/>
<dbReference type="Proteomes" id="UP000054560">
    <property type="component" value="Unassembled WGS sequence"/>
</dbReference>
<dbReference type="CDD" id="cd14686">
    <property type="entry name" value="bZIP"/>
    <property type="match status" value="1"/>
</dbReference>
<evidence type="ECO:0000259" key="2">
    <source>
        <dbReference type="PROSITE" id="PS00036"/>
    </source>
</evidence>
<feature type="domain" description="BZIP" evidence="2">
    <location>
        <begin position="74"/>
        <end position="88"/>
    </location>
</feature>
<dbReference type="GeneID" id="25904182"/>
<protein>
    <recommendedName>
        <fullName evidence="2">BZIP domain-containing protein</fullName>
    </recommendedName>
</protein>
<reference evidence="3 4" key="1">
    <citation type="submission" date="2011-02" db="EMBL/GenBank/DDBJ databases">
        <title>The Genome Sequence of Sphaeroforma arctica JP610.</title>
        <authorList>
            <consortium name="The Broad Institute Genome Sequencing Platform"/>
            <person name="Russ C."/>
            <person name="Cuomo C."/>
            <person name="Young S.K."/>
            <person name="Zeng Q."/>
            <person name="Gargeya S."/>
            <person name="Alvarado L."/>
            <person name="Berlin A."/>
            <person name="Chapman S.B."/>
            <person name="Chen Z."/>
            <person name="Freedman E."/>
            <person name="Gellesch M."/>
            <person name="Goldberg J."/>
            <person name="Griggs A."/>
            <person name="Gujja S."/>
            <person name="Heilman E."/>
            <person name="Heiman D."/>
            <person name="Howarth C."/>
            <person name="Mehta T."/>
            <person name="Neiman D."/>
            <person name="Pearson M."/>
            <person name="Roberts A."/>
            <person name="Saif S."/>
            <person name="Shea T."/>
            <person name="Shenoy N."/>
            <person name="Sisk P."/>
            <person name="Stolte C."/>
            <person name="Sykes S."/>
            <person name="White J."/>
            <person name="Yandava C."/>
            <person name="Burger G."/>
            <person name="Gray M.W."/>
            <person name="Holland P.W.H."/>
            <person name="King N."/>
            <person name="Lang F.B.F."/>
            <person name="Roger A.J."/>
            <person name="Ruiz-Trillo I."/>
            <person name="Haas B."/>
            <person name="Nusbaum C."/>
            <person name="Birren B."/>
        </authorList>
    </citation>
    <scope>NUCLEOTIDE SEQUENCE [LARGE SCALE GENOMIC DNA]</scope>
    <source>
        <strain evidence="3 4">JP610</strain>
    </source>
</reference>
<dbReference type="PROSITE" id="PS00036">
    <property type="entry name" value="BZIP_BASIC"/>
    <property type="match status" value="1"/>
</dbReference>
<dbReference type="SUPFAM" id="SSF57959">
    <property type="entry name" value="Leucine zipper domain"/>
    <property type="match status" value="1"/>
</dbReference>
<organism evidence="3 4">
    <name type="scientific">Sphaeroforma arctica JP610</name>
    <dbReference type="NCBI Taxonomy" id="667725"/>
    <lineage>
        <taxon>Eukaryota</taxon>
        <taxon>Ichthyosporea</taxon>
        <taxon>Ichthyophonida</taxon>
        <taxon>Sphaeroforma</taxon>
    </lineage>
</organism>
<dbReference type="SMART" id="SM00338">
    <property type="entry name" value="BRLZ"/>
    <property type="match status" value="1"/>
</dbReference>
<dbReference type="Pfam" id="PF00170">
    <property type="entry name" value="bZIP_1"/>
    <property type="match status" value="1"/>
</dbReference>
<gene>
    <name evidence="3" type="ORF">SARC_03678</name>
</gene>
<dbReference type="EMBL" id="KQ241789">
    <property type="protein sequence ID" value="KNC84085.1"/>
    <property type="molecule type" value="Genomic_DNA"/>
</dbReference>
<dbReference type="InterPro" id="IPR004827">
    <property type="entry name" value="bZIP"/>
</dbReference>
<feature type="coiled-coil region" evidence="1">
    <location>
        <begin position="114"/>
        <end position="141"/>
    </location>
</feature>
<evidence type="ECO:0000313" key="4">
    <source>
        <dbReference type="Proteomes" id="UP000054560"/>
    </source>
</evidence>
<evidence type="ECO:0000313" key="3">
    <source>
        <dbReference type="EMBL" id="KNC84085.1"/>
    </source>
</evidence>
<dbReference type="GO" id="GO:0003700">
    <property type="term" value="F:DNA-binding transcription factor activity"/>
    <property type="evidence" value="ECO:0007669"/>
    <property type="project" value="InterPro"/>
</dbReference>
<dbReference type="InterPro" id="IPR046347">
    <property type="entry name" value="bZIP_sf"/>
</dbReference>
<proteinExistence type="predicted"/>
<accession>A0A0L0G4Z3</accession>
<name>A0A0L0G4Z3_9EUKA</name>
<dbReference type="RefSeq" id="XP_014157987.1">
    <property type="nucleotide sequence ID" value="XM_014302512.1"/>
</dbReference>
<keyword evidence="1" id="KW-0175">Coiled coil</keyword>